<evidence type="ECO:0000256" key="1">
    <source>
        <dbReference type="ARBA" id="ARBA00006243"/>
    </source>
</evidence>
<sequence>MVQRISLAHGEGGELTHHLIQDVFIQLFGHSEQTQLDSAVLAFPSQTIAVTTDSFVVNPLFFPGGNIGRLAVTGTVNDLAVSGAIPLFMTAGFIIEEGFPLNDLKKIVKSMAAEALKAGVKIVAGDTKVVEKGSADGLFINTAGIGEIRDHRLKSEEIREGDCVIINGTIGDHGISILSARQELGLLTDVKSDCTSLNQLIHELMKEIDGIRIMRDPTRGGLATTLVELCEDFHFTVELDEIAVPIRKDVRGACDILGFDPLYLANEGKVVIIVDENQKQKVLTILKNHENGQNACVIGQVTSCQNQGGKLLLKTPIGTTRRLHRLAGMILPRIC</sequence>
<dbReference type="AlphaFoldDB" id="A0A6I2MAX2"/>
<dbReference type="PANTHER" id="PTHR30303:SF0">
    <property type="entry name" value="CARBAMOYL DEHYDRATASE HYPE"/>
    <property type="match status" value="1"/>
</dbReference>
<evidence type="ECO:0000313" key="5">
    <source>
        <dbReference type="Proteomes" id="UP000441585"/>
    </source>
</evidence>
<dbReference type="InterPro" id="IPR011854">
    <property type="entry name" value="HypE"/>
</dbReference>
<dbReference type="InterPro" id="IPR010918">
    <property type="entry name" value="PurM-like_C_dom"/>
</dbReference>
<feature type="domain" description="PurM-like C-terminal" evidence="3">
    <location>
        <begin position="159"/>
        <end position="306"/>
    </location>
</feature>
<gene>
    <name evidence="4" type="primary">hypE</name>
    <name evidence="4" type="ORF">GJU41_03130</name>
</gene>
<dbReference type="Pfam" id="PF00586">
    <property type="entry name" value="AIRS"/>
    <property type="match status" value="1"/>
</dbReference>
<dbReference type="EMBL" id="WKKF01000001">
    <property type="protein sequence ID" value="MRX52953.1"/>
    <property type="molecule type" value="Genomic_DNA"/>
</dbReference>
<dbReference type="NCBIfam" id="TIGR02124">
    <property type="entry name" value="hypE"/>
    <property type="match status" value="1"/>
</dbReference>
<dbReference type="Proteomes" id="UP000441585">
    <property type="component" value="Unassembled WGS sequence"/>
</dbReference>
<evidence type="ECO:0000259" key="3">
    <source>
        <dbReference type="Pfam" id="PF02769"/>
    </source>
</evidence>
<dbReference type="InterPro" id="IPR016188">
    <property type="entry name" value="PurM-like_N"/>
</dbReference>
<dbReference type="PIRSF" id="PIRSF005644">
    <property type="entry name" value="Hdrgns_mtr_HypE"/>
    <property type="match status" value="1"/>
</dbReference>
<evidence type="ECO:0000259" key="2">
    <source>
        <dbReference type="Pfam" id="PF00586"/>
    </source>
</evidence>
<feature type="domain" description="PurM-like N-terminal" evidence="2">
    <location>
        <begin position="37"/>
        <end position="148"/>
    </location>
</feature>
<keyword evidence="5" id="KW-1185">Reference proteome</keyword>
<protein>
    <submittedName>
        <fullName evidence="4">Hydrogenase expression/formation protein HypE</fullName>
    </submittedName>
</protein>
<dbReference type="Gene3D" id="3.30.1330.10">
    <property type="entry name" value="PurM-like, N-terminal domain"/>
    <property type="match status" value="1"/>
</dbReference>
<evidence type="ECO:0000313" key="4">
    <source>
        <dbReference type="EMBL" id="MRX52953.1"/>
    </source>
</evidence>
<dbReference type="Pfam" id="PF02769">
    <property type="entry name" value="AIRS_C"/>
    <property type="match status" value="1"/>
</dbReference>
<dbReference type="SUPFAM" id="SSF56042">
    <property type="entry name" value="PurM C-terminal domain-like"/>
    <property type="match status" value="1"/>
</dbReference>
<comment type="caution">
    <text evidence="4">The sequence shown here is derived from an EMBL/GenBank/DDBJ whole genome shotgun (WGS) entry which is preliminary data.</text>
</comment>
<accession>A0A6I2MAX2</accession>
<dbReference type="InterPro" id="IPR036676">
    <property type="entry name" value="PurM-like_C_sf"/>
</dbReference>
<dbReference type="Gene3D" id="3.90.650.10">
    <property type="entry name" value="PurM-like C-terminal domain"/>
    <property type="match status" value="1"/>
</dbReference>
<dbReference type="RefSeq" id="WP_154317983.1">
    <property type="nucleotide sequence ID" value="NZ_CAJGAA010000001.1"/>
</dbReference>
<name>A0A6I2MAX2_9BACI</name>
<proteinExistence type="inferred from homology"/>
<dbReference type="GO" id="GO:0051604">
    <property type="term" value="P:protein maturation"/>
    <property type="evidence" value="ECO:0007669"/>
    <property type="project" value="TreeGrafter"/>
</dbReference>
<organism evidence="4 5">
    <name type="scientific">Metabacillus idriensis</name>
    <dbReference type="NCBI Taxonomy" id="324768"/>
    <lineage>
        <taxon>Bacteria</taxon>
        <taxon>Bacillati</taxon>
        <taxon>Bacillota</taxon>
        <taxon>Bacilli</taxon>
        <taxon>Bacillales</taxon>
        <taxon>Bacillaceae</taxon>
        <taxon>Metabacillus</taxon>
    </lineage>
</organism>
<dbReference type="InterPro" id="IPR036921">
    <property type="entry name" value="PurM-like_N_sf"/>
</dbReference>
<reference evidence="4 5" key="1">
    <citation type="submission" date="2019-11" db="EMBL/GenBank/DDBJ databases">
        <title>Bacillus idriensis genome.</title>
        <authorList>
            <person name="Konopka E.N."/>
            <person name="Newman J.D."/>
        </authorList>
    </citation>
    <scope>NUCLEOTIDE SEQUENCE [LARGE SCALE GENOMIC DNA]</scope>
    <source>
        <strain evidence="4 5">DSM 19097</strain>
    </source>
</reference>
<dbReference type="PANTHER" id="PTHR30303">
    <property type="entry name" value="HYDROGENASE ISOENZYMES FORMATION PROTEIN HYPE"/>
    <property type="match status" value="1"/>
</dbReference>
<comment type="similarity">
    <text evidence="1">Belongs to the HypE family.</text>
</comment>
<dbReference type="SUPFAM" id="SSF55326">
    <property type="entry name" value="PurM N-terminal domain-like"/>
    <property type="match status" value="1"/>
</dbReference>
<dbReference type="CDD" id="cd02197">
    <property type="entry name" value="HypE"/>
    <property type="match status" value="1"/>
</dbReference>